<evidence type="ECO:0000313" key="3">
    <source>
        <dbReference type="Proteomes" id="UP000728185"/>
    </source>
</evidence>
<proteinExistence type="predicted"/>
<dbReference type="Proteomes" id="UP000728185">
    <property type="component" value="Unassembled WGS sequence"/>
</dbReference>
<comment type="caution">
    <text evidence="2">The sequence shown here is derived from an EMBL/GenBank/DDBJ whole genome shotgun (WGS) entry which is preliminary data.</text>
</comment>
<feature type="region of interest" description="Disordered" evidence="1">
    <location>
        <begin position="87"/>
        <end position="112"/>
    </location>
</feature>
<evidence type="ECO:0000313" key="2">
    <source>
        <dbReference type="EMBL" id="KAA0197979.1"/>
    </source>
</evidence>
<name>A0A8E0S4V2_9TREM</name>
<dbReference type="AlphaFoldDB" id="A0A8E0S4V2"/>
<dbReference type="EMBL" id="LUCM01002015">
    <property type="protein sequence ID" value="KAA0197979.1"/>
    <property type="molecule type" value="Genomic_DNA"/>
</dbReference>
<evidence type="ECO:0000256" key="1">
    <source>
        <dbReference type="SAM" id="MobiDB-lite"/>
    </source>
</evidence>
<sequence>MKTRRVKCKFPNDVDGCLEMPSDSSEFNATEPVHLLLGWIEEHEAFRIGTSSLNQDDRVRKGEALQRSLPLTTIRDTKENRSRYLSFTKPRNRRVTSESSSTPSTHFGASSDRLMSRSLSEKVLPAYDPVPSKKESSFAPVSERAVQPFHPRTWDSGELVDAAGRQNGTVYVILTQLDHVQLEAVNPIYHNATRKITFIVPAHPLQVAANRQHGPIGFDTRPSMLQVDCELINVSLIAPFEASKNTTSET</sequence>
<dbReference type="OrthoDB" id="644067at2759"/>
<keyword evidence="3" id="KW-1185">Reference proteome</keyword>
<protein>
    <submittedName>
        <fullName evidence="2">Uncharacterized protein</fullName>
    </submittedName>
</protein>
<feature type="compositionally biased region" description="Polar residues" evidence="1">
    <location>
        <begin position="97"/>
        <end position="108"/>
    </location>
</feature>
<organism evidence="2 3">
    <name type="scientific">Fasciolopsis buskii</name>
    <dbReference type="NCBI Taxonomy" id="27845"/>
    <lineage>
        <taxon>Eukaryota</taxon>
        <taxon>Metazoa</taxon>
        <taxon>Spiralia</taxon>
        <taxon>Lophotrochozoa</taxon>
        <taxon>Platyhelminthes</taxon>
        <taxon>Trematoda</taxon>
        <taxon>Digenea</taxon>
        <taxon>Plagiorchiida</taxon>
        <taxon>Echinostomata</taxon>
        <taxon>Echinostomatoidea</taxon>
        <taxon>Fasciolidae</taxon>
        <taxon>Fasciolopsis</taxon>
    </lineage>
</organism>
<accession>A0A8E0S4V2</accession>
<gene>
    <name evidence="2" type="ORF">FBUS_00421</name>
</gene>
<reference evidence="2" key="1">
    <citation type="submission" date="2019-05" db="EMBL/GenBank/DDBJ databases">
        <title>Annotation for the trematode Fasciolopsis buski.</title>
        <authorList>
            <person name="Choi Y.-J."/>
        </authorList>
    </citation>
    <scope>NUCLEOTIDE SEQUENCE</scope>
    <source>
        <strain evidence="2">HT</strain>
        <tissue evidence="2">Whole worm</tissue>
    </source>
</reference>